<reference evidence="1" key="1">
    <citation type="submission" date="2019-08" db="EMBL/GenBank/DDBJ databases">
        <authorList>
            <person name="Kucharzyk K."/>
            <person name="Murdoch R.W."/>
            <person name="Higgins S."/>
            <person name="Loffler F."/>
        </authorList>
    </citation>
    <scope>NUCLEOTIDE SEQUENCE</scope>
</reference>
<sequence length="58" mass="7299">MNRKIIYVDFVFKRRKLSSRTIHFIYKLKVKLKHLFNKIFKNRKRKINSNIYPFKKVL</sequence>
<gene>
    <name evidence="1" type="ORF">SDC9_45561</name>
</gene>
<accession>A0A644W6C4</accession>
<dbReference type="AlphaFoldDB" id="A0A644W6C4"/>
<protein>
    <submittedName>
        <fullName evidence="1">Uncharacterized protein</fullName>
    </submittedName>
</protein>
<comment type="caution">
    <text evidence="1">The sequence shown here is derived from an EMBL/GenBank/DDBJ whole genome shotgun (WGS) entry which is preliminary data.</text>
</comment>
<dbReference type="EMBL" id="VSSQ01000661">
    <property type="protein sequence ID" value="MPL99344.1"/>
    <property type="molecule type" value="Genomic_DNA"/>
</dbReference>
<proteinExistence type="predicted"/>
<evidence type="ECO:0000313" key="1">
    <source>
        <dbReference type="EMBL" id="MPL99344.1"/>
    </source>
</evidence>
<organism evidence="1">
    <name type="scientific">bioreactor metagenome</name>
    <dbReference type="NCBI Taxonomy" id="1076179"/>
    <lineage>
        <taxon>unclassified sequences</taxon>
        <taxon>metagenomes</taxon>
        <taxon>ecological metagenomes</taxon>
    </lineage>
</organism>
<name>A0A644W6C4_9ZZZZ</name>